<accession>A0A1H5NMD1</accession>
<name>A0A1H5NMD1_9MICC</name>
<evidence type="ECO:0008006" key="5">
    <source>
        <dbReference type="Google" id="ProtNLM"/>
    </source>
</evidence>
<evidence type="ECO:0000313" key="3">
    <source>
        <dbReference type="EMBL" id="SEF01967.1"/>
    </source>
</evidence>
<dbReference type="SUPFAM" id="SSF55399">
    <property type="entry name" value="Subtilisin inhibitor"/>
    <property type="match status" value="1"/>
</dbReference>
<dbReference type="Proteomes" id="UP000182725">
    <property type="component" value="Unassembled WGS sequence"/>
</dbReference>
<gene>
    <name evidence="3" type="ORF">SAMN04489740_3784</name>
</gene>
<keyword evidence="2" id="KW-0732">Signal</keyword>
<proteinExistence type="predicted"/>
<dbReference type="InterPro" id="IPR036819">
    <property type="entry name" value="Subtilisin_inhibitor-like_sf"/>
</dbReference>
<sequence>MPRISSLRRSAQAVSSRLAATVLLLSVVAVVAGCAQQQPGGDATGTPPVTATPPTSIPSKTTSPPSSTPSATGIDLTITLTESPEAAPRTFRLVADGSTPAPESTLPDSAAALDAVEQHGEKIFFALPDPNRICTQQYGGPQIAVVTGSFHGREVEATFSRTDGCEISRWQALAPLFGALSGGSGAV</sequence>
<dbReference type="GO" id="GO:0004867">
    <property type="term" value="F:serine-type endopeptidase inhibitor activity"/>
    <property type="evidence" value="ECO:0007669"/>
    <property type="project" value="InterPro"/>
</dbReference>
<evidence type="ECO:0000256" key="2">
    <source>
        <dbReference type="SAM" id="SignalP"/>
    </source>
</evidence>
<protein>
    <recommendedName>
        <fullName evidence="5">Serine protease inhibitor</fullName>
    </recommendedName>
</protein>
<feature type="chain" id="PRO_5038500213" description="Serine protease inhibitor" evidence="2">
    <location>
        <begin position="32"/>
        <end position="187"/>
    </location>
</feature>
<organism evidence="3 4">
    <name type="scientific">Arthrobacter alpinus</name>
    <dbReference type="NCBI Taxonomy" id="656366"/>
    <lineage>
        <taxon>Bacteria</taxon>
        <taxon>Bacillati</taxon>
        <taxon>Actinomycetota</taxon>
        <taxon>Actinomycetes</taxon>
        <taxon>Micrococcales</taxon>
        <taxon>Micrococcaceae</taxon>
        <taxon>Arthrobacter</taxon>
    </lineage>
</organism>
<dbReference type="AlphaFoldDB" id="A0A1H5NMD1"/>
<dbReference type="PROSITE" id="PS51257">
    <property type="entry name" value="PROKAR_LIPOPROTEIN"/>
    <property type="match status" value="1"/>
</dbReference>
<feature type="signal peptide" evidence="2">
    <location>
        <begin position="1"/>
        <end position="31"/>
    </location>
</feature>
<dbReference type="EMBL" id="FNTV01000001">
    <property type="protein sequence ID" value="SEF01967.1"/>
    <property type="molecule type" value="Genomic_DNA"/>
</dbReference>
<feature type="region of interest" description="Disordered" evidence="1">
    <location>
        <begin position="38"/>
        <end position="72"/>
    </location>
</feature>
<dbReference type="Gene3D" id="3.30.350.10">
    <property type="entry name" value="Subtilisin inhibitor-like"/>
    <property type="match status" value="1"/>
</dbReference>
<evidence type="ECO:0000313" key="4">
    <source>
        <dbReference type="Proteomes" id="UP000182725"/>
    </source>
</evidence>
<reference evidence="3 4" key="1">
    <citation type="submission" date="2016-10" db="EMBL/GenBank/DDBJ databases">
        <authorList>
            <person name="de Groot N.N."/>
        </authorList>
    </citation>
    <scope>NUCLEOTIDE SEQUENCE [LARGE SCALE GENOMIC DNA]</scope>
    <source>
        <strain evidence="3 4">DSM 22274</strain>
    </source>
</reference>
<evidence type="ECO:0000256" key="1">
    <source>
        <dbReference type="SAM" id="MobiDB-lite"/>
    </source>
</evidence>